<dbReference type="Gene3D" id="1.20.1740.10">
    <property type="entry name" value="Amino acid/polyamine transporter I"/>
    <property type="match status" value="1"/>
</dbReference>
<dbReference type="GO" id="GO:0016020">
    <property type="term" value="C:membrane"/>
    <property type="evidence" value="ECO:0007669"/>
    <property type="project" value="UniProtKB-SubCell"/>
</dbReference>
<evidence type="ECO:0000313" key="9">
    <source>
        <dbReference type="EMBL" id="KAH9824621.1"/>
    </source>
</evidence>
<sequence>VSRQHSGFSKGSALDQYFYNAPLIVACSFQTSKLCFPGRSKLVSLCPLYVERFSIIAVLCCRPCLALPATSDRVSEIIATGQRAMKRGPPLAKTPRPRDPPNIRLPFSDPSTLAQGLLQTFQKPHIMRDRQMHANQTIWPIGHADGRTFILPNLMKPRQKQIWMARSRMPVSRAQLQSDTMAFFDSNEKTFAVDSELPSATAYDNSHDIQAGEPENADQLHRRLGNRQIQLLAIGGTIGTALFVSIGGGLAHGGPGSLFLAYFFYACMLGLINNCMTEMTVFMPVSGGFVRLAGQWVDEAFGFMAGWNFFIYEALLIPFEITALNSVLTFWRDDIPVWAVCLACIVLYGLINILAVKAYGEAEFWLSGGKVLLIFMLFSFTFITMVGGNPKHDAYGFRYWQKPGAFAEHLDTGALGRFEGFLAALWSASFTVVGPEYISMVAAEAKRPRIYIKNAFKTVYWRFGLFFIVGALAVGIVIPYNDPTLLGILSGKTSGAGTAAASPYVIAMQNLGITGFPNLVNALLVTSIFSAGNSYTYVSTRNLYGLALEGRAPKVLRYCTKSGIPLLCFAVVMIFPFLSFLSVSKSSNTVLTWLINLITAGGVINYIVMSVTYIFFYRALKAQGYNRKDLPYTGWFQPYSAWIGAVFMTLVVFCYGYSSFKPWSAKNFFIYYTMLILAPVLFIGWKVIKRTKFVVPTEADLVWERPIIDAYEATFVTPPLGFWQEMLQLVSFNRLGKVKGGNDQRAASISSMPEHMRG</sequence>
<evidence type="ECO:0000256" key="4">
    <source>
        <dbReference type="ARBA" id="ARBA00022970"/>
    </source>
</evidence>
<dbReference type="EMBL" id="RIBY02002134">
    <property type="protein sequence ID" value="KAH9824621.1"/>
    <property type="molecule type" value="Genomic_DNA"/>
</dbReference>
<evidence type="ECO:0000256" key="7">
    <source>
        <dbReference type="SAM" id="Phobius"/>
    </source>
</evidence>
<feature type="transmembrane region" description="Helical" evidence="7">
    <location>
        <begin position="371"/>
        <end position="388"/>
    </location>
</feature>
<evidence type="ECO:0000256" key="5">
    <source>
        <dbReference type="ARBA" id="ARBA00022989"/>
    </source>
</evidence>
<dbReference type="Pfam" id="PF00324">
    <property type="entry name" value="AA_permease"/>
    <property type="match status" value="1"/>
</dbReference>
<comment type="caution">
    <text evidence="9">The sequence shown here is derived from an EMBL/GenBank/DDBJ whole genome shotgun (WGS) entry which is preliminary data.</text>
</comment>
<feature type="transmembrane region" description="Helical" evidence="7">
    <location>
        <begin position="669"/>
        <end position="688"/>
    </location>
</feature>
<feature type="transmembrane region" description="Helical" evidence="7">
    <location>
        <begin position="593"/>
        <end position="616"/>
    </location>
</feature>
<dbReference type="FunFam" id="1.20.1740.10:FF:000006">
    <property type="entry name" value="General amino acid permease"/>
    <property type="match status" value="1"/>
</dbReference>
<feature type="transmembrane region" description="Helical" evidence="7">
    <location>
        <begin position="337"/>
        <end position="359"/>
    </location>
</feature>
<dbReference type="GO" id="GO:0015171">
    <property type="term" value="F:amino acid transmembrane transporter activity"/>
    <property type="evidence" value="ECO:0007669"/>
    <property type="project" value="TreeGrafter"/>
</dbReference>
<reference evidence="9 10" key="1">
    <citation type="journal article" date="2018" name="IMA Fungus">
        <title>IMA Genome-F 10: Nine draft genome sequences of Claviceps purpurea s.lat., including C. arundinis, C. humidiphila, and C. cf. spartinae, pseudomolecules for the pitch canker pathogen Fusarium circinatum, draft genome of Davidsoniella eucalypti, Grosmannia galeiformis, Quambalaria eucalypti, and Teratosphaeria destructans.</title>
        <authorList>
            <person name="Wingfield B.D."/>
            <person name="Liu M."/>
            <person name="Nguyen H.D."/>
            <person name="Lane F.A."/>
            <person name="Morgan S.W."/>
            <person name="De Vos L."/>
            <person name="Wilken P.M."/>
            <person name="Duong T.A."/>
            <person name="Aylward J."/>
            <person name="Coetzee M.P."/>
            <person name="Dadej K."/>
            <person name="De Beer Z.W."/>
            <person name="Findlay W."/>
            <person name="Havenga M."/>
            <person name="Kolarik M."/>
            <person name="Menzies J.G."/>
            <person name="Naidoo K."/>
            <person name="Pochopski O."/>
            <person name="Shoukouhi P."/>
            <person name="Santana Q.C."/>
            <person name="Seifert K.A."/>
            <person name="Soal N."/>
            <person name="Steenkamp E.T."/>
            <person name="Tatham C.T."/>
            <person name="van der Nest M.A."/>
            <person name="Wingfield M.J."/>
        </authorList>
    </citation>
    <scope>NUCLEOTIDE SEQUENCE [LARGE SCALE GENOMIC DNA]</scope>
    <source>
        <strain evidence="9">CMW44962</strain>
    </source>
</reference>
<dbReference type="Proteomes" id="UP001138500">
    <property type="component" value="Unassembled WGS sequence"/>
</dbReference>
<reference evidence="9 10" key="2">
    <citation type="journal article" date="2021" name="Curr. Genet.">
        <title>Genetic response to nitrogen starvation in the aggressive Eucalyptus foliar pathogen Teratosphaeria destructans.</title>
        <authorList>
            <person name="Havenga M."/>
            <person name="Wingfield B.D."/>
            <person name="Wingfield M.J."/>
            <person name="Dreyer L.L."/>
            <person name="Roets F."/>
            <person name="Aylward J."/>
        </authorList>
    </citation>
    <scope>NUCLEOTIDE SEQUENCE [LARGE SCALE GENOMIC DNA]</scope>
    <source>
        <strain evidence="9">CMW44962</strain>
    </source>
</reference>
<feature type="transmembrane region" description="Helical" evidence="7">
    <location>
        <begin position="563"/>
        <end position="581"/>
    </location>
</feature>
<feature type="transmembrane region" description="Helical" evidence="7">
    <location>
        <begin position="420"/>
        <end position="438"/>
    </location>
</feature>
<feature type="transmembrane region" description="Helical" evidence="7">
    <location>
        <begin position="459"/>
        <end position="480"/>
    </location>
</feature>
<feature type="transmembrane region" description="Helical" evidence="7">
    <location>
        <begin position="231"/>
        <end position="251"/>
    </location>
</feature>
<gene>
    <name evidence="9" type="ORF">Tdes44962_MAKER04303</name>
</gene>
<keyword evidence="5 7" id="KW-1133">Transmembrane helix</keyword>
<dbReference type="InterPro" id="IPR050524">
    <property type="entry name" value="APC_YAT"/>
</dbReference>
<feature type="transmembrane region" description="Helical" evidence="7">
    <location>
        <begin position="309"/>
        <end position="331"/>
    </location>
</feature>
<keyword evidence="10" id="KW-1185">Reference proteome</keyword>
<feature type="transmembrane region" description="Helical" evidence="7">
    <location>
        <begin position="519"/>
        <end position="538"/>
    </location>
</feature>
<evidence type="ECO:0000313" key="10">
    <source>
        <dbReference type="Proteomes" id="UP001138500"/>
    </source>
</evidence>
<keyword evidence="3 7" id="KW-0812">Transmembrane</keyword>
<dbReference type="PANTHER" id="PTHR43341:SF6">
    <property type="entry name" value="AMINO ACID TRANSPORTER (EUROFUNG)"/>
    <property type="match status" value="1"/>
</dbReference>
<keyword evidence="2" id="KW-0813">Transport</keyword>
<evidence type="ECO:0000259" key="8">
    <source>
        <dbReference type="Pfam" id="PF00324"/>
    </source>
</evidence>
<accession>A0A9W7SMS6</accession>
<dbReference type="AlphaFoldDB" id="A0A9W7SMS6"/>
<feature type="non-terminal residue" evidence="9">
    <location>
        <position position="1"/>
    </location>
</feature>
<organism evidence="9 10">
    <name type="scientific">Teratosphaeria destructans</name>
    <dbReference type="NCBI Taxonomy" id="418781"/>
    <lineage>
        <taxon>Eukaryota</taxon>
        <taxon>Fungi</taxon>
        <taxon>Dikarya</taxon>
        <taxon>Ascomycota</taxon>
        <taxon>Pezizomycotina</taxon>
        <taxon>Dothideomycetes</taxon>
        <taxon>Dothideomycetidae</taxon>
        <taxon>Mycosphaerellales</taxon>
        <taxon>Teratosphaeriaceae</taxon>
        <taxon>Teratosphaeria</taxon>
    </lineage>
</organism>
<dbReference type="OrthoDB" id="10062876at2759"/>
<evidence type="ECO:0000256" key="2">
    <source>
        <dbReference type="ARBA" id="ARBA00022448"/>
    </source>
</evidence>
<proteinExistence type="predicted"/>
<feature type="domain" description="Amino acid permease/ SLC12A" evidence="8">
    <location>
        <begin position="229"/>
        <end position="693"/>
    </location>
</feature>
<feature type="transmembrane region" description="Helical" evidence="7">
    <location>
        <begin position="636"/>
        <end position="657"/>
    </location>
</feature>
<evidence type="ECO:0000256" key="1">
    <source>
        <dbReference type="ARBA" id="ARBA00004141"/>
    </source>
</evidence>
<keyword evidence="6 7" id="KW-0472">Membrane</keyword>
<name>A0A9W7SMS6_9PEZI</name>
<keyword evidence="4" id="KW-0029">Amino-acid transport</keyword>
<protein>
    <submittedName>
        <fullName evidence="9">General amino acid permease AGP2</fullName>
    </submittedName>
</protein>
<evidence type="ECO:0000256" key="6">
    <source>
        <dbReference type="ARBA" id="ARBA00023136"/>
    </source>
</evidence>
<evidence type="ECO:0000256" key="3">
    <source>
        <dbReference type="ARBA" id="ARBA00022692"/>
    </source>
</evidence>
<dbReference type="InterPro" id="IPR004841">
    <property type="entry name" value="AA-permease/SLC12A_dom"/>
</dbReference>
<dbReference type="PANTHER" id="PTHR43341">
    <property type="entry name" value="AMINO ACID PERMEASE"/>
    <property type="match status" value="1"/>
</dbReference>
<feature type="transmembrane region" description="Helical" evidence="7">
    <location>
        <begin position="257"/>
        <end position="276"/>
    </location>
</feature>
<comment type="subcellular location">
    <subcellularLocation>
        <location evidence="1">Membrane</location>
        <topology evidence="1">Multi-pass membrane protein</topology>
    </subcellularLocation>
</comment>